<keyword evidence="1" id="KW-1133">Transmembrane helix</keyword>
<gene>
    <name evidence="2" type="ORF">H9647_10975</name>
</gene>
<evidence type="ECO:0000256" key="1">
    <source>
        <dbReference type="SAM" id="Phobius"/>
    </source>
</evidence>
<evidence type="ECO:0000313" key="3">
    <source>
        <dbReference type="Proteomes" id="UP000608071"/>
    </source>
</evidence>
<keyword evidence="1" id="KW-0472">Membrane</keyword>
<organism evidence="2 3">
    <name type="scientific">Paenibacillus gallinarum</name>
    <dbReference type="NCBI Taxonomy" id="2762232"/>
    <lineage>
        <taxon>Bacteria</taxon>
        <taxon>Bacillati</taxon>
        <taxon>Bacillota</taxon>
        <taxon>Bacilli</taxon>
        <taxon>Bacillales</taxon>
        <taxon>Paenibacillaceae</taxon>
        <taxon>Paenibacillus</taxon>
    </lineage>
</organism>
<dbReference type="RefSeq" id="WP_191799812.1">
    <property type="nucleotide sequence ID" value="NZ_JACSQL010000003.1"/>
</dbReference>
<evidence type="ECO:0000313" key="2">
    <source>
        <dbReference type="EMBL" id="MBD7968590.1"/>
    </source>
</evidence>
<keyword evidence="1" id="KW-0812">Transmembrane</keyword>
<accession>A0ABR8SYM0</accession>
<proteinExistence type="predicted"/>
<name>A0ABR8SYM0_9BACL</name>
<keyword evidence="3" id="KW-1185">Reference proteome</keyword>
<feature type="transmembrane region" description="Helical" evidence="1">
    <location>
        <begin position="7"/>
        <end position="27"/>
    </location>
</feature>
<sequence length="136" mass="15599">MKTKKDILFLLIALILAVIILLSFWFYSSKAYYPTLPFEGISKKEVVEKLDKSNNELVELSKVNGFYWLGYSGNQQEGRDKVIREMEDQGLKYDSYEGSGIFFEGEGRIIITGQMWTTNYVLYKVPAESYLGAGDH</sequence>
<reference evidence="2 3" key="1">
    <citation type="submission" date="2020-08" db="EMBL/GenBank/DDBJ databases">
        <title>A Genomic Blueprint of the Chicken Gut Microbiome.</title>
        <authorList>
            <person name="Gilroy R."/>
            <person name="Ravi A."/>
            <person name="Getino M."/>
            <person name="Pursley I."/>
            <person name="Horton D.L."/>
            <person name="Alikhan N.-F."/>
            <person name="Baker D."/>
            <person name="Gharbi K."/>
            <person name="Hall N."/>
            <person name="Watson M."/>
            <person name="Adriaenssens E.M."/>
            <person name="Foster-Nyarko E."/>
            <person name="Jarju S."/>
            <person name="Secka A."/>
            <person name="Antonio M."/>
            <person name="Oren A."/>
            <person name="Chaudhuri R."/>
            <person name="La Ragione R.M."/>
            <person name="Hildebrand F."/>
            <person name="Pallen M.J."/>
        </authorList>
    </citation>
    <scope>NUCLEOTIDE SEQUENCE [LARGE SCALE GENOMIC DNA]</scope>
    <source>
        <strain evidence="2 3">Sa2BVA9</strain>
    </source>
</reference>
<comment type="caution">
    <text evidence="2">The sequence shown here is derived from an EMBL/GenBank/DDBJ whole genome shotgun (WGS) entry which is preliminary data.</text>
</comment>
<dbReference type="Proteomes" id="UP000608071">
    <property type="component" value="Unassembled WGS sequence"/>
</dbReference>
<protein>
    <submittedName>
        <fullName evidence="2">Uncharacterized protein</fullName>
    </submittedName>
</protein>
<dbReference type="EMBL" id="JACSQL010000003">
    <property type="protein sequence ID" value="MBD7968590.1"/>
    <property type="molecule type" value="Genomic_DNA"/>
</dbReference>